<dbReference type="AlphaFoldDB" id="A0A5C5Y1H9"/>
<dbReference type="Proteomes" id="UP000317238">
    <property type="component" value="Unassembled WGS sequence"/>
</dbReference>
<dbReference type="Gene3D" id="3.40.50.880">
    <property type="match status" value="1"/>
</dbReference>
<protein>
    <submittedName>
        <fullName evidence="3">Trehalose utilization</fullName>
    </submittedName>
</protein>
<dbReference type="PANTHER" id="PTHR40469:SF2">
    <property type="entry name" value="GALACTOSE-BINDING DOMAIN-LIKE SUPERFAMILY PROTEIN"/>
    <property type="match status" value="1"/>
</dbReference>
<keyword evidence="4" id="KW-1185">Reference proteome</keyword>
<evidence type="ECO:0000313" key="3">
    <source>
        <dbReference type="EMBL" id="TWT68481.1"/>
    </source>
</evidence>
<dbReference type="PANTHER" id="PTHR40469">
    <property type="entry name" value="SECRETED GLYCOSYL HYDROLASE"/>
    <property type="match status" value="1"/>
</dbReference>
<dbReference type="EMBL" id="SJPL01000001">
    <property type="protein sequence ID" value="TWT68481.1"/>
    <property type="molecule type" value="Genomic_DNA"/>
</dbReference>
<keyword evidence="1" id="KW-0732">Signal</keyword>
<reference evidence="3 4" key="1">
    <citation type="submission" date="2019-02" db="EMBL/GenBank/DDBJ databases">
        <title>Deep-cultivation of Planctomycetes and their phenomic and genomic characterization uncovers novel biology.</title>
        <authorList>
            <person name="Wiegand S."/>
            <person name="Jogler M."/>
            <person name="Boedeker C."/>
            <person name="Pinto D."/>
            <person name="Vollmers J."/>
            <person name="Rivas-Marin E."/>
            <person name="Kohn T."/>
            <person name="Peeters S.H."/>
            <person name="Heuer A."/>
            <person name="Rast P."/>
            <person name="Oberbeckmann S."/>
            <person name="Bunk B."/>
            <person name="Jeske O."/>
            <person name="Meyerdierks A."/>
            <person name="Storesund J.E."/>
            <person name="Kallscheuer N."/>
            <person name="Luecker S."/>
            <person name="Lage O.M."/>
            <person name="Pohl T."/>
            <person name="Merkel B.J."/>
            <person name="Hornburger P."/>
            <person name="Mueller R.-W."/>
            <person name="Bruemmer F."/>
            <person name="Labrenz M."/>
            <person name="Spormann A.M."/>
            <person name="Op Den Camp H."/>
            <person name="Overmann J."/>
            <person name="Amann R."/>
            <person name="Jetten M.S.M."/>
            <person name="Mascher T."/>
            <person name="Medema M.H."/>
            <person name="Devos D.P."/>
            <person name="Kaster A.-K."/>
            <person name="Ovreas L."/>
            <person name="Rohde M."/>
            <person name="Galperin M.Y."/>
            <person name="Jogler C."/>
        </authorList>
    </citation>
    <scope>NUCLEOTIDE SEQUENCE [LARGE SCALE GENOMIC DNA]</scope>
    <source>
        <strain evidence="3 4">Pan14r</strain>
    </source>
</reference>
<gene>
    <name evidence="3" type="ORF">Pan14r_07260</name>
</gene>
<feature type="chain" id="PRO_5022760687" evidence="1">
    <location>
        <begin position="24"/>
        <end position="271"/>
    </location>
</feature>
<dbReference type="OrthoDB" id="9785923at2"/>
<name>A0A5C5Y1H9_9PLAN</name>
<dbReference type="InterPro" id="IPR029062">
    <property type="entry name" value="Class_I_gatase-like"/>
</dbReference>
<feature type="signal peptide" evidence="1">
    <location>
        <begin position="1"/>
        <end position="23"/>
    </location>
</feature>
<dbReference type="SUPFAM" id="SSF52317">
    <property type="entry name" value="Class I glutamine amidotransferase-like"/>
    <property type="match status" value="1"/>
</dbReference>
<dbReference type="Pfam" id="PF06283">
    <property type="entry name" value="ThuA"/>
    <property type="match status" value="1"/>
</dbReference>
<evidence type="ECO:0000259" key="2">
    <source>
        <dbReference type="Pfam" id="PF06283"/>
    </source>
</evidence>
<evidence type="ECO:0000256" key="1">
    <source>
        <dbReference type="SAM" id="SignalP"/>
    </source>
</evidence>
<evidence type="ECO:0000313" key="4">
    <source>
        <dbReference type="Proteomes" id="UP000317238"/>
    </source>
</evidence>
<dbReference type="RefSeq" id="WP_146438340.1">
    <property type="nucleotide sequence ID" value="NZ_SJPL01000001.1"/>
</dbReference>
<accession>A0A5C5Y1H9</accession>
<comment type="caution">
    <text evidence="3">The sequence shown here is derived from an EMBL/GenBank/DDBJ whole genome shotgun (WGS) entry which is preliminary data.</text>
</comment>
<proteinExistence type="predicted"/>
<sequence length="271" mass="29448" precursor="true">MPPIHSLPILLCLLASLAAGAHADSPDNNSIRVLLISGRNNHDWKTTTPKLKAILEADGRFDVTIEEQPQRLTSDRLQSHQVILSNWNTFGRGDKATGDWPPQTRKAYLDFVRNGGGHVVVHAGSSSFADWPEYQKLTLATWQAGQTGHGPPHEFVVRIDASDHPITTGMDDFPIHDELWHRSGIQDGVTVLASAYSDPRNRGSGEFEPVALADTFGSGHSFTLLLGHAAKQMDTPGFGTLLRRGTYWAATGKAMPNGSLNDPSPSPPPRP</sequence>
<organism evidence="3 4">
    <name type="scientific">Crateriforma conspicua</name>
    <dbReference type="NCBI Taxonomy" id="2527996"/>
    <lineage>
        <taxon>Bacteria</taxon>
        <taxon>Pseudomonadati</taxon>
        <taxon>Planctomycetota</taxon>
        <taxon>Planctomycetia</taxon>
        <taxon>Planctomycetales</taxon>
        <taxon>Planctomycetaceae</taxon>
        <taxon>Crateriforma</taxon>
    </lineage>
</organism>
<dbReference type="InterPro" id="IPR029010">
    <property type="entry name" value="ThuA-like"/>
</dbReference>
<feature type="domain" description="ThuA-like" evidence="2">
    <location>
        <begin position="32"/>
        <end position="249"/>
    </location>
</feature>